<evidence type="ECO:0000256" key="3">
    <source>
        <dbReference type="ARBA" id="ARBA00020977"/>
    </source>
</evidence>
<dbReference type="GO" id="GO:0015031">
    <property type="term" value="P:protein transport"/>
    <property type="evidence" value="ECO:0007669"/>
    <property type="project" value="UniProtKB-KW"/>
</dbReference>
<organism evidence="12">
    <name type="scientific">Chromera velia CCMP2878</name>
    <dbReference type="NCBI Taxonomy" id="1169474"/>
    <lineage>
        <taxon>Eukaryota</taxon>
        <taxon>Sar</taxon>
        <taxon>Alveolata</taxon>
        <taxon>Colpodellida</taxon>
        <taxon>Chromeraceae</taxon>
        <taxon>Chromera</taxon>
    </lineage>
</organism>
<dbReference type="GO" id="GO:0000139">
    <property type="term" value="C:Golgi membrane"/>
    <property type="evidence" value="ECO:0007669"/>
    <property type="project" value="UniProtKB-SubCell"/>
</dbReference>
<dbReference type="PANTHER" id="PTHR12961:SF0">
    <property type="entry name" value="CONSERVED OLIGOMERIC GOLGI COMPLEX SUBUNIT 2"/>
    <property type="match status" value="1"/>
</dbReference>
<sequence length="934" mass="99980">MHSAVSGGSSFSLSAEDLSAFERDEFSAASFVAEYRRRMPLQELQGQLQSHLDRVRQQLVTLINENYGDFIQLSAEMKRVGAMVEDLEASLGECRGFADSLQGGVASMYKEGARLLEDRGEARREREATLRFMSVERETEEIGNELSEGFEEAGGGGLGGTFSSSFSRLLFLENGARSLRQLKRTLRDAEMDRVKGIGKAVSLGAQEKEKETLFGPLEERVSQLQDALLAELAVSLDGILQRWLEVGREEQAKGRSGTSSSSDEISFEKNAAASVCRALAATGREEQVYSKVFEIFVKRELEAAAAKAAELSGPSAANKGDRGAGGDGIGGTQSLIALLDAVEISLLSERVSSFPSVVNVLTSPVLPAPPLIGDSATATGEGSPNHLAVPSLFLLSRCLMVPLIETIQKVCPSIFLPASPQRFVDDFRRVRLFFLRLVRRCSAKEGAAFLSSQGWRDLQSRWKVSALTAMRMKEAREAAWKGRGEIQEGGGGGVSFFSSGKSPAERTVLGHVLWSSLGVASVRAAVTLLDSPPPLPVPVAFSPTLSSVCELLGSVAAMAEAFARQLLKGKAGVEGGGAEAAGGVRSQQPEGGGSGLGGSLRFASGVNESDAVFVVADTVAAARMLEGASASSSASPSGEGGGLEDPASPSRSSSWGALRQLVFRRLEETESACREANPLFLLVPSCSSSSSFSGLKEGKGEGQEPSLPPASSSLVKTEAKDLLQLAESEKARWEDVNGMTHKALDETARRLTSARDVLMRTVLDQEMTEIGSVLDALRGVPAVYRMTNKPAPSRPSAYVAVCADTLRKLQKKMQKALEDSDVRFWMSVTIERLAATFAEKAVELLEGVERQEGSLQRLRGRAGPSTGNEDSDTDKIFKQIDLDVTSLFGVCEEEFGVDEIDAPQVRECREKVEAVKAIRENRKKGVTEEPQAGG</sequence>
<dbReference type="Pfam" id="PF12022">
    <property type="entry name" value="COG2_C"/>
    <property type="match status" value="1"/>
</dbReference>
<evidence type="ECO:0000256" key="9">
    <source>
        <dbReference type="SAM" id="MobiDB-lite"/>
    </source>
</evidence>
<evidence type="ECO:0000313" key="12">
    <source>
        <dbReference type="EMBL" id="CEM21341.1"/>
    </source>
</evidence>
<dbReference type="EMBL" id="CDMZ01000781">
    <property type="protein sequence ID" value="CEM21341.1"/>
    <property type="molecule type" value="Genomic_DNA"/>
</dbReference>
<comment type="similarity">
    <text evidence="2">Belongs to the COG2 family.</text>
</comment>
<evidence type="ECO:0000256" key="1">
    <source>
        <dbReference type="ARBA" id="ARBA00004395"/>
    </source>
</evidence>
<feature type="compositionally biased region" description="Low complexity" evidence="9">
    <location>
        <begin position="628"/>
        <end position="637"/>
    </location>
</feature>
<feature type="region of interest" description="Disordered" evidence="9">
    <location>
        <begin position="628"/>
        <end position="654"/>
    </location>
</feature>
<dbReference type="VEuPathDB" id="CryptoDB:Cvel_19623"/>
<dbReference type="GO" id="GO:0017119">
    <property type="term" value="C:Golgi transport complex"/>
    <property type="evidence" value="ECO:0007669"/>
    <property type="project" value="TreeGrafter"/>
</dbReference>
<dbReference type="InterPro" id="IPR009316">
    <property type="entry name" value="COG2"/>
</dbReference>
<feature type="domain" description="COG complex component COG2 C-terminal" evidence="11">
    <location>
        <begin position="737"/>
        <end position="884"/>
    </location>
</feature>
<dbReference type="AlphaFoldDB" id="A0A0G4G0N5"/>
<dbReference type="PANTHER" id="PTHR12961">
    <property type="entry name" value="CONSERVED OLIGOMERIC GOLGI COMPLEX COMPONENT 2"/>
    <property type="match status" value="1"/>
</dbReference>
<gene>
    <name evidence="12" type="ORF">Cvel_19623</name>
</gene>
<evidence type="ECO:0000256" key="8">
    <source>
        <dbReference type="ARBA" id="ARBA00031344"/>
    </source>
</evidence>
<keyword evidence="4" id="KW-0813">Transport</keyword>
<keyword evidence="5" id="KW-0653">Protein transport</keyword>
<name>A0A0G4G0N5_9ALVE</name>
<proteinExistence type="inferred from homology"/>
<dbReference type="Pfam" id="PF06148">
    <property type="entry name" value="COG2_N"/>
    <property type="match status" value="1"/>
</dbReference>
<dbReference type="InterPro" id="IPR024602">
    <property type="entry name" value="COG_su2_N"/>
</dbReference>
<evidence type="ECO:0000256" key="6">
    <source>
        <dbReference type="ARBA" id="ARBA00023034"/>
    </source>
</evidence>
<evidence type="ECO:0000256" key="2">
    <source>
        <dbReference type="ARBA" id="ARBA00007603"/>
    </source>
</evidence>
<evidence type="ECO:0000256" key="4">
    <source>
        <dbReference type="ARBA" id="ARBA00022448"/>
    </source>
</evidence>
<dbReference type="GO" id="GO:0007030">
    <property type="term" value="P:Golgi organization"/>
    <property type="evidence" value="ECO:0007669"/>
    <property type="project" value="InterPro"/>
</dbReference>
<evidence type="ECO:0000256" key="5">
    <source>
        <dbReference type="ARBA" id="ARBA00022927"/>
    </source>
</evidence>
<dbReference type="InterPro" id="IPR024603">
    <property type="entry name" value="COG_complex_COG2_C"/>
</dbReference>
<feature type="domain" description="Conserved oligomeric Golgi complex subunit 2 N-terminal" evidence="10">
    <location>
        <begin position="19"/>
        <end position="82"/>
    </location>
</feature>
<feature type="region of interest" description="Disordered" evidence="9">
    <location>
        <begin position="577"/>
        <end position="596"/>
    </location>
</feature>
<evidence type="ECO:0000256" key="7">
    <source>
        <dbReference type="ARBA" id="ARBA00023136"/>
    </source>
</evidence>
<keyword evidence="7" id="KW-0472">Membrane</keyword>
<keyword evidence="6" id="KW-0333">Golgi apparatus</keyword>
<dbReference type="GO" id="GO:0006891">
    <property type="term" value="P:intra-Golgi vesicle-mediated transport"/>
    <property type="evidence" value="ECO:0007669"/>
    <property type="project" value="TreeGrafter"/>
</dbReference>
<feature type="region of interest" description="Disordered" evidence="9">
    <location>
        <begin position="692"/>
        <end position="714"/>
    </location>
</feature>
<evidence type="ECO:0000259" key="10">
    <source>
        <dbReference type="Pfam" id="PF06148"/>
    </source>
</evidence>
<comment type="subcellular location">
    <subcellularLocation>
        <location evidence="1">Golgi apparatus membrane</location>
        <topology evidence="1">Peripheral membrane protein</topology>
    </subcellularLocation>
</comment>
<evidence type="ECO:0000259" key="11">
    <source>
        <dbReference type="Pfam" id="PF12022"/>
    </source>
</evidence>
<protein>
    <recommendedName>
        <fullName evidence="3">Conserved oligomeric Golgi complex subunit 2</fullName>
    </recommendedName>
    <alternativeName>
        <fullName evidence="8">Component of oligomeric Golgi complex 2</fullName>
    </alternativeName>
</protein>
<feature type="region of interest" description="Disordered" evidence="9">
    <location>
        <begin position="853"/>
        <end position="874"/>
    </location>
</feature>
<reference evidence="12" key="1">
    <citation type="submission" date="2014-11" db="EMBL/GenBank/DDBJ databases">
        <authorList>
            <person name="Otto D Thomas"/>
            <person name="Naeem Raeece"/>
        </authorList>
    </citation>
    <scope>NUCLEOTIDE SEQUENCE</scope>
</reference>
<accession>A0A0G4G0N5</accession>